<dbReference type="RefSeq" id="XP_040784863.1">
    <property type="nucleotide sequence ID" value="XM_040934126.1"/>
</dbReference>
<evidence type="ECO:0000256" key="1">
    <source>
        <dbReference type="SAM" id="MobiDB-lite"/>
    </source>
</evidence>
<feature type="region of interest" description="Disordered" evidence="1">
    <location>
        <begin position="1"/>
        <end position="33"/>
    </location>
</feature>
<accession>A0A9P4L567</accession>
<feature type="compositionally biased region" description="Basic residues" evidence="1">
    <location>
        <begin position="22"/>
        <end position="31"/>
    </location>
</feature>
<reference evidence="2" key="1">
    <citation type="submission" date="2020-01" db="EMBL/GenBank/DDBJ databases">
        <authorList>
            <consortium name="DOE Joint Genome Institute"/>
            <person name="Haridas S."/>
            <person name="Albert R."/>
            <person name="Binder M."/>
            <person name="Bloem J."/>
            <person name="Labutti K."/>
            <person name="Salamov A."/>
            <person name="Andreopoulos B."/>
            <person name="Baker S.E."/>
            <person name="Barry K."/>
            <person name="Bills G."/>
            <person name="Bluhm B.H."/>
            <person name="Cannon C."/>
            <person name="Castanera R."/>
            <person name="Culley D.E."/>
            <person name="Daum C."/>
            <person name="Ezra D."/>
            <person name="Gonzalez J.B."/>
            <person name="Henrissat B."/>
            <person name="Kuo A."/>
            <person name="Liang C."/>
            <person name="Lipzen A."/>
            <person name="Lutzoni F."/>
            <person name="Magnuson J."/>
            <person name="Mondo S."/>
            <person name="Nolan M."/>
            <person name="Ohm R."/>
            <person name="Pangilinan J."/>
            <person name="Park H.-J."/>
            <person name="Ramirez L."/>
            <person name="Alfaro M."/>
            <person name="Sun H."/>
            <person name="Tritt A."/>
            <person name="Yoshinaga Y."/>
            <person name="Zwiers L.-H."/>
            <person name="Turgeon B.G."/>
            <person name="Goodwin S.B."/>
            <person name="Spatafora J.W."/>
            <person name="Crous P.W."/>
            <person name="Grigoriev I.V."/>
        </authorList>
    </citation>
    <scope>NUCLEOTIDE SEQUENCE</scope>
    <source>
        <strain evidence="2">CBS 394.84</strain>
    </source>
</reference>
<evidence type="ECO:0000313" key="3">
    <source>
        <dbReference type="Proteomes" id="UP000800039"/>
    </source>
</evidence>
<sequence length="73" mass="8087">MPGSFSTLPNSSYRRDDFGHRPPTHSNKKMRSFLSPPMPLAVAAQQGTRDLPNLSHGALLNYNRPRPRVDTAG</sequence>
<gene>
    <name evidence="2" type="ORF">K460DRAFT_370277</name>
</gene>
<dbReference type="AlphaFoldDB" id="A0A9P4L567"/>
<keyword evidence="3" id="KW-1185">Reference proteome</keyword>
<organism evidence="2 3">
    <name type="scientific">Cucurbitaria berberidis CBS 394.84</name>
    <dbReference type="NCBI Taxonomy" id="1168544"/>
    <lineage>
        <taxon>Eukaryota</taxon>
        <taxon>Fungi</taxon>
        <taxon>Dikarya</taxon>
        <taxon>Ascomycota</taxon>
        <taxon>Pezizomycotina</taxon>
        <taxon>Dothideomycetes</taxon>
        <taxon>Pleosporomycetidae</taxon>
        <taxon>Pleosporales</taxon>
        <taxon>Pleosporineae</taxon>
        <taxon>Cucurbitariaceae</taxon>
        <taxon>Cucurbitaria</taxon>
    </lineage>
</organism>
<dbReference type="Proteomes" id="UP000800039">
    <property type="component" value="Unassembled WGS sequence"/>
</dbReference>
<dbReference type="EMBL" id="ML976618">
    <property type="protein sequence ID" value="KAF1842300.1"/>
    <property type="molecule type" value="Genomic_DNA"/>
</dbReference>
<evidence type="ECO:0000313" key="2">
    <source>
        <dbReference type="EMBL" id="KAF1842300.1"/>
    </source>
</evidence>
<feature type="region of interest" description="Disordered" evidence="1">
    <location>
        <begin position="50"/>
        <end position="73"/>
    </location>
</feature>
<proteinExistence type="predicted"/>
<feature type="compositionally biased region" description="Polar residues" evidence="1">
    <location>
        <begin position="1"/>
        <end position="12"/>
    </location>
</feature>
<name>A0A9P4L567_9PLEO</name>
<comment type="caution">
    <text evidence="2">The sequence shown here is derived from an EMBL/GenBank/DDBJ whole genome shotgun (WGS) entry which is preliminary data.</text>
</comment>
<dbReference type="GeneID" id="63851377"/>
<protein>
    <submittedName>
        <fullName evidence="2">Uncharacterized protein</fullName>
    </submittedName>
</protein>